<name>M2YUR9_PSEFD</name>
<dbReference type="Proteomes" id="UP000016932">
    <property type="component" value="Unassembled WGS sequence"/>
</dbReference>
<dbReference type="RefSeq" id="XP_007928667.1">
    <property type="nucleotide sequence ID" value="XM_007930476.1"/>
</dbReference>
<dbReference type="GeneID" id="19333629"/>
<proteinExistence type="predicted"/>
<organism evidence="1 2">
    <name type="scientific">Pseudocercospora fijiensis (strain CIRAD86)</name>
    <name type="common">Black leaf streak disease fungus</name>
    <name type="synonym">Mycosphaerella fijiensis</name>
    <dbReference type="NCBI Taxonomy" id="383855"/>
    <lineage>
        <taxon>Eukaryota</taxon>
        <taxon>Fungi</taxon>
        <taxon>Dikarya</taxon>
        <taxon>Ascomycota</taxon>
        <taxon>Pezizomycotina</taxon>
        <taxon>Dothideomycetes</taxon>
        <taxon>Dothideomycetidae</taxon>
        <taxon>Mycosphaerellales</taxon>
        <taxon>Mycosphaerellaceae</taxon>
        <taxon>Pseudocercospora</taxon>
    </lineage>
</organism>
<evidence type="ECO:0000313" key="1">
    <source>
        <dbReference type="EMBL" id="EME81490.1"/>
    </source>
</evidence>
<protein>
    <submittedName>
        <fullName evidence="1">Uncharacterized protein</fullName>
    </submittedName>
</protein>
<reference evidence="1 2" key="1">
    <citation type="journal article" date="2012" name="PLoS Pathog.">
        <title>Diverse lifestyles and strategies of plant pathogenesis encoded in the genomes of eighteen Dothideomycetes fungi.</title>
        <authorList>
            <person name="Ohm R.A."/>
            <person name="Feau N."/>
            <person name="Henrissat B."/>
            <person name="Schoch C.L."/>
            <person name="Horwitz B.A."/>
            <person name="Barry K.W."/>
            <person name="Condon B.J."/>
            <person name="Copeland A.C."/>
            <person name="Dhillon B."/>
            <person name="Glaser F."/>
            <person name="Hesse C.N."/>
            <person name="Kosti I."/>
            <person name="LaButti K."/>
            <person name="Lindquist E.A."/>
            <person name="Lucas S."/>
            <person name="Salamov A.A."/>
            <person name="Bradshaw R.E."/>
            <person name="Ciuffetti L."/>
            <person name="Hamelin R.C."/>
            <person name="Kema G.H.J."/>
            <person name="Lawrence C."/>
            <person name="Scott J.A."/>
            <person name="Spatafora J.W."/>
            <person name="Turgeon B.G."/>
            <person name="de Wit P.J.G.M."/>
            <person name="Zhong S."/>
            <person name="Goodwin S.B."/>
            <person name="Grigoriev I.V."/>
        </authorList>
    </citation>
    <scope>NUCLEOTIDE SEQUENCE [LARGE SCALE GENOMIC DNA]</scope>
    <source>
        <strain evidence="1 2">CIRAD86</strain>
    </source>
</reference>
<accession>M2YUR9</accession>
<evidence type="ECO:0000313" key="2">
    <source>
        <dbReference type="Proteomes" id="UP000016932"/>
    </source>
</evidence>
<dbReference type="AlphaFoldDB" id="M2YUR9"/>
<sequence length="132" mass="14886">MTIGIWRHFIRWSFPDRLYHLHKDAPAVILIEISEMESGESYKSWRGPVGPRMLGIDEARQIYTNGFANSRILGKIILHEGVLEDSLALSAEKAERNSHQVSAIFQTPVLGETVNFEAGDVLWLPLPLHPSP</sequence>
<dbReference type="HOGENOM" id="CLU_1917986_0_0_1"/>
<gene>
    <name evidence="1" type="ORF">MYCFIDRAFT_176766</name>
</gene>
<dbReference type="VEuPathDB" id="FungiDB:MYCFIDRAFT_176766"/>
<dbReference type="KEGG" id="pfj:MYCFIDRAFT_176766"/>
<keyword evidence="2" id="KW-1185">Reference proteome</keyword>
<dbReference type="EMBL" id="KB446560">
    <property type="protein sequence ID" value="EME81490.1"/>
    <property type="molecule type" value="Genomic_DNA"/>
</dbReference>